<organism evidence="2 3">
    <name type="scientific">Streptomyces lavenduligriseus</name>
    <dbReference type="NCBI Taxonomy" id="67315"/>
    <lineage>
        <taxon>Bacteria</taxon>
        <taxon>Bacillati</taxon>
        <taxon>Actinomycetota</taxon>
        <taxon>Actinomycetes</taxon>
        <taxon>Kitasatosporales</taxon>
        <taxon>Streptomycetaceae</taxon>
        <taxon>Streptomyces</taxon>
    </lineage>
</organism>
<gene>
    <name evidence="2" type="ORF">M4438_32750</name>
</gene>
<name>A0ABT0P396_9ACTN</name>
<feature type="region of interest" description="Disordered" evidence="1">
    <location>
        <begin position="1"/>
        <end position="20"/>
    </location>
</feature>
<feature type="compositionally biased region" description="Polar residues" evidence="1">
    <location>
        <begin position="159"/>
        <end position="168"/>
    </location>
</feature>
<evidence type="ECO:0000256" key="1">
    <source>
        <dbReference type="SAM" id="MobiDB-lite"/>
    </source>
</evidence>
<protein>
    <submittedName>
        <fullName evidence="2">Uncharacterized protein</fullName>
    </submittedName>
</protein>
<accession>A0ABT0P396</accession>
<reference evidence="2 3" key="1">
    <citation type="submission" date="2022-05" db="EMBL/GenBank/DDBJ databases">
        <title>Genome Resource of Streptomyces lavenduligriseus GA1-1, a Strain with Broad-Spectrum Antifungal Activity against Phytopathogenic Fungi.</title>
        <authorList>
            <person name="Qi D."/>
        </authorList>
    </citation>
    <scope>NUCLEOTIDE SEQUENCE [LARGE SCALE GENOMIC DNA]</scope>
    <source>
        <strain evidence="2 3">GA1-1</strain>
    </source>
</reference>
<sequence>MGEQHEDQEHGAEPARPPLTVTRAREMTAGLREAMDDVRRCVAVLAARVRDAHAARVWLPLGHSSWESYCDADFGISRAQAYRLLDVACSLAAIHGAVIAGTETSRTRDSAPAAAAALGAQRGDGRVRRRIGGRRCRGGADVADGLADHCSHRGGVDASGSSALTTPTAHRRADEPSRQRVHPVEGTPPAHDARAVARQRLLLIREARRAIPVSGCFPVGERSTLGRRTPCRPHSSPAPL</sequence>
<evidence type="ECO:0000313" key="3">
    <source>
        <dbReference type="Proteomes" id="UP001202052"/>
    </source>
</evidence>
<dbReference type="RefSeq" id="WP_249492921.1">
    <property type="nucleotide sequence ID" value="NZ_JAMCCK010000058.1"/>
</dbReference>
<feature type="compositionally biased region" description="Basic and acidic residues" evidence="1">
    <location>
        <begin position="1"/>
        <end position="13"/>
    </location>
</feature>
<feature type="region of interest" description="Disordered" evidence="1">
    <location>
        <begin position="216"/>
        <end position="240"/>
    </location>
</feature>
<dbReference type="Proteomes" id="UP001202052">
    <property type="component" value="Unassembled WGS sequence"/>
</dbReference>
<evidence type="ECO:0000313" key="2">
    <source>
        <dbReference type="EMBL" id="MCL3998222.1"/>
    </source>
</evidence>
<feature type="region of interest" description="Disordered" evidence="1">
    <location>
        <begin position="152"/>
        <end position="193"/>
    </location>
</feature>
<comment type="caution">
    <text evidence="2">The sequence shown here is derived from an EMBL/GenBank/DDBJ whole genome shotgun (WGS) entry which is preliminary data.</text>
</comment>
<dbReference type="EMBL" id="JAMCCK010000058">
    <property type="protein sequence ID" value="MCL3998222.1"/>
    <property type="molecule type" value="Genomic_DNA"/>
</dbReference>
<keyword evidence="3" id="KW-1185">Reference proteome</keyword>
<proteinExistence type="predicted"/>